<reference evidence="1 2" key="1">
    <citation type="journal article" date="2019" name="Microbiol. Resour. Announc.">
        <title>Draft Genome Sequences of Type Strains of Gordonibacter faecihominis, Paraeggerthella hongkongensis, Parvibacter caecicola,Slackia equolifaciens, Slackia faecicanis, and Slackia isoflavoniconvertens.</title>
        <authorList>
            <person name="Danylec N."/>
            <person name="Stoll D.A."/>
            <person name="Dotsch A."/>
            <person name="Huch M."/>
        </authorList>
    </citation>
    <scope>NUCLEOTIDE SEQUENCE [LARGE SCALE GENOMIC DNA]</scope>
    <source>
        <strain evidence="1 2">DSM 18785</strain>
    </source>
</reference>
<dbReference type="SMART" id="SM00798">
    <property type="entry name" value="AICARFT_IMPCHas"/>
    <property type="match status" value="1"/>
</dbReference>
<dbReference type="Proteomes" id="UP000278327">
    <property type="component" value="Unassembled WGS sequence"/>
</dbReference>
<dbReference type="AlphaFoldDB" id="A0A3N0ASE6"/>
<keyword evidence="2" id="KW-1185">Reference proteome</keyword>
<name>A0A3N0ASE6_9ACTN</name>
<accession>A0A3N0ASE6</accession>
<dbReference type="Gene3D" id="3.40.140.20">
    <property type="match status" value="2"/>
</dbReference>
<sequence length="393" mass="43657">MNELELKYGCNPNQKPSRIFMKDGSDLPIQVLNGKPGFINFLDAFNSWQLVKELKEATGLPAAASFKHVSPAGAAVGQPLTETDRAMYFVEEEGELSPIACAYIRARGADRLCSYGDWAALSDVCDADVARYLAKEVSDGIIAPGYTDEALEILKTKRKGSYNVVQIDPDYVPAETELKDVFGITFEQGHNNFEINEALLENVVTENKEIPESAKIDMIVALITLKYTQSNSVCYVKDGQAIGVGAGQQSRIHCTRLAGNKADQWWLRQMPEVLSLPFKADIRRPDRDNAIDVYLSDDECDDVLRDGEWQRVFTEQPKPLTREQKKAWIAQLSGVTVGSDAFFPFGDNVERARKSGVDYIAEPGGSIRDDNVIEVANKYGIAMAFTGMRLFHH</sequence>
<organism evidence="1 2">
    <name type="scientific">Adlercreutzia equolifaciens subsp. celatus DSM 18785</name>
    <dbReference type="NCBI Taxonomy" id="1121021"/>
    <lineage>
        <taxon>Bacteria</taxon>
        <taxon>Bacillati</taxon>
        <taxon>Actinomycetota</taxon>
        <taxon>Coriobacteriia</taxon>
        <taxon>Eggerthellales</taxon>
        <taxon>Eggerthellaceae</taxon>
        <taxon>Adlercreutzia</taxon>
    </lineage>
</organism>
<protein>
    <submittedName>
        <fullName evidence="1">Phosphoribosylaminoimidazolecarboxamide formyltransferase</fullName>
    </submittedName>
</protein>
<dbReference type="SUPFAM" id="SSF53927">
    <property type="entry name" value="Cytidine deaminase-like"/>
    <property type="match status" value="1"/>
</dbReference>
<comment type="caution">
    <text evidence="1">The sequence shown here is derived from an EMBL/GenBank/DDBJ whole genome shotgun (WGS) entry which is preliminary data.</text>
</comment>
<dbReference type="PANTHER" id="PTHR11692:SF0">
    <property type="entry name" value="BIFUNCTIONAL PURINE BIOSYNTHESIS PROTEIN ATIC"/>
    <property type="match status" value="1"/>
</dbReference>
<proteinExistence type="predicted"/>
<dbReference type="InterPro" id="IPR024051">
    <property type="entry name" value="AICAR_Tfase_dup_dom_sf"/>
</dbReference>
<dbReference type="PANTHER" id="PTHR11692">
    <property type="entry name" value="BIFUNCTIONAL PURINE BIOSYNTHESIS PROTEIN PURH"/>
    <property type="match status" value="1"/>
</dbReference>
<dbReference type="EMBL" id="QICA01000010">
    <property type="protein sequence ID" value="RNL37735.1"/>
    <property type="molecule type" value="Genomic_DNA"/>
</dbReference>
<dbReference type="GO" id="GO:0006189">
    <property type="term" value="P:'de novo' IMP biosynthetic process"/>
    <property type="evidence" value="ECO:0007669"/>
    <property type="project" value="TreeGrafter"/>
</dbReference>
<dbReference type="NCBIfam" id="NF005492">
    <property type="entry name" value="PRK07106.1"/>
    <property type="match status" value="1"/>
</dbReference>
<dbReference type="GO" id="GO:0005829">
    <property type="term" value="C:cytosol"/>
    <property type="evidence" value="ECO:0007669"/>
    <property type="project" value="TreeGrafter"/>
</dbReference>
<dbReference type="InterPro" id="IPR016193">
    <property type="entry name" value="Cytidine_deaminase-like"/>
</dbReference>
<dbReference type="Gene3D" id="1.10.287.440">
    <property type="match status" value="1"/>
</dbReference>
<dbReference type="InterPro" id="IPR024050">
    <property type="entry name" value="AICAR_Tfase_insert_dom_sf"/>
</dbReference>
<gene>
    <name evidence="1" type="ORF">DMP10_07015</name>
</gene>
<dbReference type="Pfam" id="PF01808">
    <property type="entry name" value="AICARFT_IMPCHas"/>
    <property type="match status" value="1"/>
</dbReference>
<keyword evidence="1" id="KW-0808">Transferase</keyword>
<dbReference type="InterPro" id="IPR002695">
    <property type="entry name" value="PurH-like"/>
</dbReference>
<evidence type="ECO:0000313" key="1">
    <source>
        <dbReference type="EMBL" id="RNL37735.1"/>
    </source>
</evidence>
<evidence type="ECO:0000313" key="2">
    <source>
        <dbReference type="Proteomes" id="UP000278327"/>
    </source>
</evidence>
<dbReference type="RefSeq" id="WP_117284193.1">
    <property type="nucleotide sequence ID" value="NZ_JAMTCE010000013.1"/>
</dbReference>
<dbReference type="FunFam" id="3.40.140.20:FF:000003">
    <property type="entry name" value="Bifunctional purine biosynthesis protein"/>
    <property type="match status" value="1"/>
</dbReference>
<dbReference type="GO" id="GO:0004643">
    <property type="term" value="F:phosphoribosylaminoimidazolecarboxamide formyltransferase activity"/>
    <property type="evidence" value="ECO:0007669"/>
    <property type="project" value="InterPro"/>
</dbReference>
<dbReference type="GO" id="GO:0003937">
    <property type="term" value="F:IMP cyclohydrolase activity"/>
    <property type="evidence" value="ECO:0007669"/>
    <property type="project" value="InterPro"/>
</dbReference>